<evidence type="ECO:0000313" key="2">
    <source>
        <dbReference type="EMBL" id="RNE48828.1"/>
    </source>
</evidence>
<keyword evidence="3" id="KW-1185">Reference proteome</keyword>
<gene>
    <name evidence="2" type="ORF">C5L39_05875</name>
</gene>
<reference evidence="2 3" key="1">
    <citation type="submission" date="2018-02" db="EMBL/GenBank/DDBJ databases">
        <title>Corynebacterium alimpuense sp. nov., a marine obligate actinomycete isolated from sediments of Valparaiso bay, Chile.</title>
        <authorList>
            <person name="Claverias F."/>
            <person name="Gonzales-Siles L."/>
            <person name="Salva-Serra F."/>
            <person name="Inganaes E."/>
            <person name="Molin K."/>
            <person name="Cumsille A."/>
            <person name="Undabarrena A."/>
            <person name="Couve E."/>
            <person name="Moore E.R.B."/>
            <person name="Gomila M."/>
            <person name="Camara B."/>
        </authorList>
    </citation>
    <scope>NUCLEOTIDE SEQUENCE [LARGE SCALE GENOMIC DNA]</scope>
    <source>
        <strain evidence="2 3">CCUG 69366</strain>
    </source>
</reference>
<dbReference type="EMBL" id="PTJO01000004">
    <property type="protein sequence ID" value="RNE48828.1"/>
    <property type="molecule type" value="Genomic_DNA"/>
</dbReference>
<keyword evidence="1" id="KW-0472">Membrane</keyword>
<keyword evidence="1" id="KW-1133">Transmembrane helix</keyword>
<dbReference type="AlphaFoldDB" id="A0A3M8K8N8"/>
<proteinExistence type="predicted"/>
<feature type="transmembrane region" description="Helical" evidence="1">
    <location>
        <begin position="37"/>
        <end position="59"/>
    </location>
</feature>
<comment type="caution">
    <text evidence="2">The sequence shown here is derived from an EMBL/GenBank/DDBJ whole genome shotgun (WGS) entry which is preliminary data.</text>
</comment>
<evidence type="ECO:0000313" key="3">
    <source>
        <dbReference type="Proteomes" id="UP000266975"/>
    </source>
</evidence>
<name>A0A3M8K8N8_9CORY</name>
<feature type="transmembrane region" description="Helical" evidence="1">
    <location>
        <begin position="12"/>
        <end position="31"/>
    </location>
</feature>
<dbReference type="RefSeq" id="WP_123047965.1">
    <property type="nucleotide sequence ID" value="NZ_PTJO01000004.1"/>
</dbReference>
<accession>A0A3M8K8N8</accession>
<organism evidence="2 3">
    <name type="scientific">Corynebacterium alimapuense</name>
    <dbReference type="NCBI Taxonomy" id="1576874"/>
    <lineage>
        <taxon>Bacteria</taxon>
        <taxon>Bacillati</taxon>
        <taxon>Actinomycetota</taxon>
        <taxon>Actinomycetes</taxon>
        <taxon>Mycobacteriales</taxon>
        <taxon>Corynebacteriaceae</taxon>
        <taxon>Corynebacterium</taxon>
    </lineage>
</organism>
<dbReference type="OrthoDB" id="4412251at2"/>
<protein>
    <submittedName>
        <fullName evidence="2">Uncharacterized protein</fullName>
    </submittedName>
</protein>
<evidence type="ECO:0000256" key="1">
    <source>
        <dbReference type="SAM" id="Phobius"/>
    </source>
</evidence>
<keyword evidence="1" id="KW-0812">Transmembrane</keyword>
<dbReference type="Proteomes" id="UP000266975">
    <property type="component" value="Unassembled WGS sequence"/>
</dbReference>
<sequence>MARGDDSNYTFQPVRVVVAAVIFTGLVIWQADLGWAAWLPTLIAMVLIFAGMNVFYNWANIKLNAMGRRAREAGEEF</sequence>